<proteinExistence type="predicted"/>
<dbReference type="EMBL" id="NAJN01000949">
    <property type="protein sequence ID" value="TKA67108.1"/>
    <property type="molecule type" value="Genomic_DNA"/>
</dbReference>
<comment type="caution">
    <text evidence="2">The sequence shown here is derived from an EMBL/GenBank/DDBJ whole genome shotgun (WGS) entry which is preliminary data.</text>
</comment>
<evidence type="ECO:0000256" key="1">
    <source>
        <dbReference type="SAM" id="MobiDB-lite"/>
    </source>
</evidence>
<evidence type="ECO:0000313" key="2">
    <source>
        <dbReference type="EMBL" id="TKA67108.1"/>
    </source>
</evidence>
<protein>
    <submittedName>
        <fullName evidence="2">Uncharacterized protein</fullName>
    </submittedName>
</protein>
<feature type="compositionally biased region" description="Polar residues" evidence="1">
    <location>
        <begin position="1"/>
        <end position="39"/>
    </location>
</feature>
<sequence length="190" mass="20522">MASSVTVKRTSATTSVRPRSSTRAAVKQSTRPADRSSPTPVDPKAAPTTSERPAVEATAKLSPPKQPTSSESIASKAPSAPALRSCMKGSRQRSGGVSKHLSAPDSRIRFYANPVSGIVSYIKADSEFEPINTKFRKGYKRQTTEDAMYVEDRYRIPFESAPKPSRIPVPIGGSDRVYDWSRPIPGIVGS</sequence>
<gene>
    <name evidence="2" type="ORF">B0A49_07743</name>
</gene>
<keyword evidence="3" id="KW-1185">Reference proteome</keyword>
<evidence type="ECO:0000313" key="3">
    <source>
        <dbReference type="Proteomes" id="UP000308768"/>
    </source>
</evidence>
<dbReference type="AlphaFoldDB" id="A0A4U0WWG7"/>
<name>A0A4U0WWG7_9PEZI</name>
<organism evidence="2 3">
    <name type="scientific">Cryomyces minteri</name>
    <dbReference type="NCBI Taxonomy" id="331657"/>
    <lineage>
        <taxon>Eukaryota</taxon>
        <taxon>Fungi</taxon>
        <taxon>Dikarya</taxon>
        <taxon>Ascomycota</taxon>
        <taxon>Pezizomycotina</taxon>
        <taxon>Dothideomycetes</taxon>
        <taxon>Dothideomycetes incertae sedis</taxon>
        <taxon>Cryomyces</taxon>
    </lineage>
</organism>
<reference evidence="2 3" key="1">
    <citation type="submission" date="2017-03" db="EMBL/GenBank/DDBJ databases">
        <title>Genomes of endolithic fungi from Antarctica.</title>
        <authorList>
            <person name="Coleine C."/>
            <person name="Masonjones S."/>
            <person name="Stajich J.E."/>
        </authorList>
    </citation>
    <scope>NUCLEOTIDE SEQUENCE [LARGE SCALE GENOMIC DNA]</scope>
    <source>
        <strain evidence="2 3">CCFEE 5187</strain>
    </source>
</reference>
<accession>A0A4U0WWG7</accession>
<feature type="region of interest" description="Disordered" evidence="1">
    <location>
        <begin position="1"/>
        <end position="105"/>
    </location>
</feature>
<dbReference type="Proteomes" id="UP000308768">
    <property type="component" value="Unassembled WGS sequence"/>
</dbReference>